<dbReference type="OrthoDB" id="4468841at2"/>
<proteinExistence type="predicted"/>
<feature type="domain" description="Cardiolipin synthase N-terminal" evidence="7">
    <location>
        <begin position="25"/>
        <end position="70"/>
    </location>
</feature>
<keyword evidence="2" id="KW-1003">Cell membrane</keyword>
<dbReference type="Proteomes" id="UP000269438">
    <property type="component" value="Unassembled WGS sequence"/>
</dbReference>
<evidence type="ECO:0000256" key="6">
    <source>
        <dbReference type="SAM" id="Phobius"/>
    </source>
</evidence>
<keyword evidence="5 6" id="KW-0472">Membrane</keyword>
<dbReference type="GO" id="GO:0005886">
    <property type="term" value="C:plasma membrane"/>
    <property type="evidence" value="ECO:0007669"/>
    <property type="project" value="UniProtKB-SubCell"/>
</dbReference>
<evidence type="ECO:0000259" key="7">
    <source>
        <dbReference type="Pfam" id="PF13396"/>
    </source>
</evidence>
<dbReference type="RefSeq" id="WP_121687607.1">
    <property type="nucleotide sequence ID" value="NZ_RCUY01000002.1"/>
</dbReference>
<feature type="transmembrane region" description="Helical" evidence="6">
    <location>
        <begin position="13"/>
        <end position="34"/>
    </location>
</feature>
<evidence type="ECO:0000313" key="8">
    <source>
        <dbReference type="EMBL" id="RLP83988.1"/>
    </source>
</evidence>
<protein>
    <submittedName>
        <fullName evidence="8">PLDc_N domain-containing protein</fullName>
    </submittedName>
</protein>
<sequence>MEPNPLLPAGYDIVWSLVVCAIIGLAIAALISLARSPRTGTPADSFRALWALAIIFLPVIGSLTWFFFGRQPARAKITE</sequence>
<organism evidence="8 9">
    <name type="scientific">Mycetocola lacteus</name>
    <dbReference type="NCBI Taxonomy" id="76637"/>
    <lineage>
        <taxon>Bacteria</taxon>
        <taxon>Bacillati</taxon>
        <taxon>Actinomycetota</taxon>
        <taxon>Actinomycetes</taxon>
        <taxon>Micrococcales</taxon>
        <taxon>Microbacteriaceae</taxon>
        <taxon>Mycetocola</taxon>
    </lineage>
</organism>
<dbReference type="EMBL" id="RCUY01000002">
    <property type="protein sequence ID" value="RLP83988.1"/>
    <property type="molecule type" value="Genomic_DNA"/>
</dbReference>
<keyword evidence="4 6" id="KW-1133">Transmembrane helix</keyword>
<evidence type="ECO:0000256" key="1">
    <source>
        <dbReference type="ARBA" id="ARBA00004651"/>
    </source>
</evidence>
<dbReference type="InterPro" id="IPR027379">
    <property type="entry name" value="CLS_N"/>
</dbReference>
<dbReference type="AlphaFoldDB" id="A0A3L7AWR4"/>
<evidence type="ECO:0000256" key="3">
    <source>
        <dbReference type="ARBA" id="ARBA00022692"/>
    </source>
</evidence>
<keyword evidence="3 6" id="KW-0812">Transmembrane</keyword>
<feature type="transmembrane region" description="Helical" evidence="6">
    <location>
        <begin position="46"/>
        <end position="68"/>
    </location>
</feature>
<evidence type="ECO:0000256" key="4">
    <source>
        <dbReference type="ARBA" id="ARBA00022989"/>
    </source>
</evidence>
<evidence type="ECO:0000256" key="5">
    <source>
        <dbReference type="ARBA" id="ARBA00023136"/>
    </source>
</evidence>
<comment type="caution">
    <text evidence="8">The sequence shown here is derived from an EMBL/GenBank/DDBJ whole genome shotgun (WGS) entry which is preliminary data.</text>
</comment>
<dbReference type="Pfam" id="PF13396">
    <property type="entry name" value="PLDc_N"/>
    <property type="match status" value="1"/>
</dbReference>
<reference evidence="8 9" key="1">
    <citation type="submission" date="2018-10" db="EMBL/GenBank/DDBJ databases">
        <authorList>
            <person name="Li J."/>
        </authorList>
    </citation>
    <scope>NUCLEOTIDE SEQUENCE [LARGE SCALE GENOMIC DNA]</scope>
    <source>
        <strain evidence="8 9">JCM 11654</strain>
    </source>
</reference>
<evidence type="ECO:0000256" key="2">
    <source>
        <dbReference type="ARBA" id="ARBA00022475"/>
    </source>
</evidence>
<gene>
    <name evidence="8" type="ORF">D9V34_04085</name>
</gene>
<comment type="subcellular location">
    <subcellularLocation>
        <location evidence="1">Cell membrane</location>
        <topology evidence="1">Multi-pass membrane protein</topology>
    </subcellularLocation>
</comment>
<evidence type="ECO:0000313" key="9">
    <source>
        <dbReference type="Proteomes" id="UP000269438"/>
    </source>
</evidence>
<accession>A0A3L7AWR4</accession>
<name>A0A3L7AWR4_9MICO</name>
<keyword evidence="9" id="KW-1185">Reference proteome</keyword>